<dbReference type="PATRIC" id="fig|1359194.3.peg.373"/>
<feature type="compositionally biased region" description="Polar residues" evidence="1">
    <location>
        <begin position="8"/>
        <end position="32"/>
    </location>
</feature>
<feature type="region of interest" description="Disordered" evidence="1">
    <location>
        <begin position="1"/>
        <end position="32"/>
    </location>
</feature>
<name>A0A0F3QGT6_RICBE</name>
<evidence type="ECO:0000313" key="3">
    <source>
        <dbReference type="Proteomes" id="UP000033689"/>
    </source>
</evidence>
<comment type="caution">
    <text evidence="2">The sequence shown here is derived from an EMBL/GenBank/DDBJ whole genome shotgun (WGS) entry which is preliminary data.</text>
</comment>
<sequence length="32" mass="3633">MIKEQLRTRSTSDGLTDSNKNVTVKKNNQIGR</sequence>
<accession>A0A0F3QGT6</accession>
<dbReference type="EMBL" id="LAOJ01000001">
    <property type="protein sequence ID" value="KJV91753.1"/>
    <property type="molecule type" value="Genomic_DNA"/>
</dbReference>
<evidence type="ECO:0000313" key="2">
    <source>
        <dbReference type="EMBL" id="KJV91753.1"/>
    </source>
</evidence>
<dbReference type="Proteomes" id="UP000033689">
    <property type="component" value="Unassembled WGS sequence"/>
</dbReference>
<gene>
    <name evidence="2" type="ORF">RBEMOGI_0361</name>
</gene>
<evidence type="ECO:0000256" key="1">
    <source>
        <dbReference type="SAM" id="MobiDB-lite"/>
    </source>
</evidence>
<dbReference type="AlphaFoldDB" id="A0A0F3QGT6"/>
<proteinExistence type="predicted"/>
<reference evidence="2 3" key="1">
    <citation type="submission" date="2015-02" db="EMBL/GenBank/DDBJ databases">
        <title>Genome Sequencing of Rickettsiales.</title>
        <authorList>
            <person name="Daugherty S.C."/>
            <person name="Su Q."/>
            <person name="Abolude K."/>
            <person name="Beier-Sexton M."/>
            <person name="Carlyon J.A."/>
            <person name="Carter R."/>
            <person name="Day N.P."/>
            <person name="Dumler S.J."/>
            <person name="Dyachenko V."/>
            <person name="Godinez A."/>
            <person name="Kurtti T.J."/>
            <person name="Lichay M."/>
            <person name="Mullins K.E."/>
            <person name="Ott S."/>
            <person name="Pappas-Brown V."/>
            <person name="Paris D.H."/>
            <person name="Patel P."/>
            <person name="Richards A.L."/>
            <person name="Sadzewicz L."/>
            <person name="Sears K."/>
            <person name="Seidman D."/>
            <person name="Sengamalay N."/>
            <person name="Stenos J."/>
            <person name="Tallon L.J."/>
            <person name="Vincent G."/>
            <person name="Fraser C.M."/>
            <person name="Munderloh U."/>
            <person name="Dunning-Hotopp J.C."/>
        </authorList>
    </citation>
    <scope>NUCLEOTIDE SEQUENCE [LARGE SCALE GENOMIC DNA]</scope>
    <source>
        <strain evidence="2 3">RML Mogi</strain>
    </source>
</reference>
<organism evidence="2 3">
    <name type="scientific">Rickettsia bellii str. RML Mogi</name>
    <dbReference type="NCBI Taxonomy" id="1359194"/>
    <lineage>
        <taxon>Bacteria</taxon>
        <taxon>Pseudomonadati</taxon>
        <taxon>Pseudomonadota</taxon>
        <taxon>Alphaproteobacteria</taxon>
        <taxon>Rickettsiales</taxon>
        <taxon>Rickettsiaceae</taxon>
        <taxon>Rickettsieae</taxon>
        <taxon>Rickettsia</taxon>
        <taxon>belli group</taxon>
    </lineage>
</organism>
<protein>
    <submittedName>
        <fullName evidence="2">Uncharacterized protein</fullName>
    </submittedName>
</protein>